<reference evidence="1 2" key="1">
    <citation type="journal article" date="2010" name="J. Bacteriol.">
        <title>Completed genome sequence of the anaerobic iron-oxidizing bacterium Acidovorax ebreus strain TPSY.</title>
        <authorList>
            <person name="Byrne-Bailey K.G."/>
            <person name="Weber K.A."/>
            <person name="Chair A.H."/>
            <person name="Bose S."/>
            <person name="Knox T."/>
            <person name="Spanbauer T.L."/>
            <person name="Chertkov O."/>
            <person name="Coates J.D."/>
        </authorList>
    </citation>
    <scope>NUCLEOTIDE SEQUENCE [LARGE SCALE GENOMIC DNA]</scope>
    <source>
        <strain evidence="1 2">TPSY</strain>
    </source>
</reference>
<name>A0A9J9QER7_ACIET</name>
<organism evidence="1 2">
    <name type="scientific">Acidovorax ebreus (strain TPSY)</name>
    <name type="common">Diaphorobacter sp. (strain TPSY)</name>
    <dbReference type="NCBI Taxonomy" id="535289"/>
    <lineage>
        <taxon>Bacteria</taxon>
        <taxon>Pseudomonadati</taxon>
        <taxon>Pseudomonadota</taxon>
        <taxon>Betaproteobacteria</taxon>
        <taxon>Burkholderiales</taxon>
        <taxon>Comamonadaceae</taxon>
        <taxon>Diaphorobacter</taxon>
    </lineage>
</organism>
<proteinExistence type="predicted"/>
<dbReference type="GeneID" id="84683163"/>
<accession>A0A9J9QER7</accession>
<dbReference type="AlphaFoldDB" id="A0A9J9QER7"/>
<gene>
    <name evidence="1" type="ordered locus">Dtpsy_0321</name>
</gene>
<dbReference type="Proteomes" id="UP000000450">
    <property type="component" value="Chromosome"/>
</dbReference>
<protein>
    <submittedName>
        <fullName evidence="1">Uncharacterized protein</fullName>
    </submittedName>
</protein>
<dbReference type="EMBL" id="CP001392">
    <property type="protein sequence ID" value="ACM31805.1"/>
    <property type="molecule type" value="Genomic_DNA"/>
</dbReference>
<dbReference type="RefSeq" id="WP_012655393.1">
    <property type="nucleotide sequence ID" value="NC_011992.1"/>
</dbReference>
<evidence type="ECO:0000313" key="2">
    <source>
        <dbReference type="Proteomes" id="UP000000450"/>
    </source>
</evidence>
<dbReference type="KEGG" id="dia:Dtpsy_0321"/>
<keyword evidence="2" id="KW-1185">Reference proteome</keyword>
<evidence type="ECO:0000313" key="1">
    <source>
        <dbReference type="EMBL" id="ACM31805.1"/>
    </source>
</evidence>
<sequence length="153" mass="16510">MTTSTPHPWGTNLQKAQTFQPDWDSYVVTKVKHVRAALLSGIDTFSAEGFTVPMATGFIELTGMRAGSFRTFLKIGFSESNRVMLPTFQLVDNAAVGTLILPSPCFGSALQFVNSPMAHFRIGGDGRRNALATDVTLLNSALIEAGEPEGMEI</sequence>